<dbReference type="EMBL" id="JABWDY010008358">
    <property type="protein sequence ID" value="KAF5202272.1"/>
    <property type="molecule type" value="Genomic_DNA"/>
</dbReference>
<evidence type="ECO:0008006" key="3">
    <source>
        <dbReference type="Google" id="ProtNLM"/>
    </source>
</evidence>
<name>A0A7J6X1J8_THATH</name>
<protein>
    <recommendedName>
        <fullName evidence="3">F-box/LRR-repeat protein</fullName>
    </recommendedName>
</protein>
<dbReference type="Gene3D" id="3.80.10.10">
    <property type="entry name" value="Ribonuclease Inhibitor"/>
    <property type="match status" value="1"/>
</dbReference>
<dbReference type="PANTHER" id="PTHR38926:SF5">
    <property type="entry name" value="F-BOX AND LEUCINE-RICH REPEAT PROTEIN 6"/>
    <property type="match status" value="1"/>
</dbReference>
<gene>
    <name evidence="1" type="ORF">FRX31_008137</name>
</gene>
<comment type="caution">
    <text evidence="1">The sequence shown here is derived from an EMBL/GenBank/DDBJ whole genome shotgun (WGS) entry which is preliminary data.</text>
</comment>
<accession>A0A7J6X1J8</accession>
<dbReference type="OrthoDB" id="2095648at2759"/>
<dbReference type="SUPFAM" id="SSF52047">
    <property type="entry name" value="RNI-like"/>
    <property type="match status" value="1"/>
</dbReference>
<dbReference type="SUPFAM" id="SSF81383">
    <property type="entry name" value="F-box domain"/>
    <property type="match status" value="1"/>
</dbReference>
<keyword evidence="2" id="KW-1185">Reference proteome</keyword>
<sequence length="254" mass="29427">MVVTKWEEMYVDCLIQVFAKVDTYGLLWFVPLVCKSWYKACRAGTYEWKILDFQFIPESMVLSNVTKLIRMAVDRSDKPNVTRLTLPRWFEIESLDYILEQCPGLKSLALLTLPETCRRVWFCIFRQAQNLEVLELGFFPYHFVDMLNAINLHGNKFTSLSISSNHSITKREALGIAQLLPNIKYLKLRGCHIEQESLLFILRGCTELVVFDVTECTGFGCVNDEILKAASRIKKFMFSKHRSINTTMQSITIN</sequence>
<reference evidence="1 2" key="1">
    <citation type="submission" date="2020-06" db="EMBL/GenBank/DDBJ databases">
        <title>Transcriptomic and genomic resources for Thalictrum thalictroides and T. hernandezii: Facilitating candidate gene discovery in an emerging model plant lineage.</title>
        <authorList>
            <person name="Arias T."/>
            <person name="Riano-Pachon D.M."/>
            <person name="Di Stilio V.S."/>
        </authorList>
    </citation>
    <scope>NUCLEOTIDE SEQUENCE [LARGE SCALE GENOMIC DNA]</scope>
    <source>
        <strain evidence="2">cv. WT478/WT964</strain>
        <tissue evidence="1">Leaves</tissue>
    </source>
</reference>
<evidence type="ECO:0000313" key="1">
    <source>
        <dbReference type="EMBL" id="KAF5202272.1"/>
    </source>
</evidence>
<dbReference type="PANTHER" id="PTHR38926">
    <property type="entry name" value="F-BOX DOMAIN CONTAINING PROTEIN, EXPRESSED"/>
    <property type="match status" value="1"/>
</dbReference>
<dbReference type="AlphaFoldDB" id="A0A7J6X1J8"/>
<dbReference type="Proteomes" id="UP000554482">
    <property type="component" value="Unassembled WGS sequence"/>
</dbReference>
<dbReference type="InterPro" id="IPR036047">
    <property type="entry name" value="F-box-like_dom_sf"/>
</dbReference>
<organism evidence="1 2">
    <name type="scientific">Thalictrum thalictroides</name>
    <name type="common">Rue-anemone</name>
    <name type="synonym">Anemone thalictroides</name>
    <dbReference type="NCBI Taxonomy" id="46969"/>
    <lineage>
        <taxon>Eukaryota</taxon>
        <taxon>Viridiplantae</taxon>
        <taxon>Streptophyta</taxon>
        <taxon>Embryophyta</taxon>
        <taxon>Tracheophyta</taxon>
        <taxon>Spermatophyta</taxon>
        <taxon>Magnoliopsida</taxon>
        <taxon>Ranunculales</taxon>
        <taxon>Ranunculaceae</taxon>
        <taxon>Thalictroideae</taxon>
        <taxon>Thalictrum</taxon>
    </lineage>
</organism>
<proteinExistence type="predicted"/>
<dbReference type="InterPro" id="IPR032675">
    <property type="entry name" value="LRR_dom_sf"/>
</dbReference>
<evidence type="ECO:0000313" key="2">
    <source>
        <dbReference type="Proteomes" id="UP000554482"/>
    </source>
</evidence>